<dbReference type="InterPro" id="IPR012338">
    <property type="entry name" value="Beta-lactam/transpept-like"/>
</dbReference>
<dbReference type="GO" id="GO:0071555">
    <property type="term" value="P:cell wall organization"/>
    <property type="evidence" value="ECO:0007669"/>
    <property type="project" value="UniProtKB-KW"/>
</dbReference>
<keyword evidence="11" id="KW-0472">Membrane</keyword>
<feature type="active site" description="Acyl-ester intermediate" evidence="7">
    <location>
        <position position="94"/>
    </location>
</feature>
<feature type="region of interest" description="Disordered" evidence="10">
    <location>
        <begin position="320"/>
        <end position="359"/>
    </location>
</feature>
<feature type="active site" description="Proton acceptor" evidence="7">
    <location>
        <position position="97"/>
    </location>
</feature>
<evidence type="ECO:0000256" key="7">
    <source>
        <dbReference type="PIRSR" id="PIRSR618044-1"/>
    </source>
</evidence>
<dbReference type="RefSeq" id="WP_198499303.1">
    <property type="nucleotide sequence ID" value="NZ_CP065989.1"/>
</dbReference>
<keyword evidence="11" id="KW-1133">Transmembrane helix</keyword>
<evidence type="ECO:0000256" key="3">
    <source>
        <dbReference type="ARBA" id="ARBA00022801"/>
    </source>
</evidence>
<accession>A0A7T3ZYY3</accession>
<sequence>MRSPSSSPSSALAHLRTAAAAALALLLVVASLVLFPGTAQAAPEPTEKIYVSPDNLGDGAQPPQPIGTSWLVGDLDTGELQVAENIDVKHAPASTIKLLTALALIDVLDDPEQKVEAEFEDMEIDGTKVGLMQKNDYTVDTLFHAMLMSSANDAANALGRAAGGQEKAVALMNAKAKSLGMTNTNAMNTSGLDDPNQYTTVADMAKLAYAVTENPTLMEIIGTTTYSFPGGTNPETKEKFKGYEIQNHTQIVGNVEGGLGLKNGYTTTAKGSYIAVAERDGKRVVSALLGAENNSRQAAVDLLEWDFAQTSPETVATVPVGAAAAPTPTATASGSGSDAGDSSDSQADDAGAASDSSASATGGVDLLPLGLLGGGVIILGLAGLLWFRLRKRHRTQ</sequence>
<keyword evidence="6" id="KW-0961">Cell wall biogenesis/degradation</keyword>
<dbReference type="PANTHER" id="PTHR21581">
    <property type="entry name" value="D-ALANYL-D-ALANINE CARBOXYPEPTIDASE"/>
    <property type="match status" value="1"/>
</dbReference>
<keyword evidence="5" id="KW-0573">Peptidoglycan synthesis</keyword>
<keyword evidence="3" id="KW-0378">Hydrolase</keyword>
<dbReference type="Pfam" id="PF00768">
    <property type="entry name" value="Peptidase_S11"/>
    <property type="match status" value="1"/>
</dbReference>
<name>A0A7T3ZYY3_9MICO</name>
<protein>
    <submittedName>
        <fullName evidence="14">D-alanyl-D-alanine carboxypeptidase</fullName>
    </submittedName>
</protein>
<dbReference type="EMBL" id="CP065989">
    <property type="protein sequence ID" value="QQB14193.1"/>
    <property type="molecule type" value="Genomic_DNA"/>
</dbReference>
<dbReference type="GO" id="GO:0009002">
    <property type="term" value="F:serine-type D-Ala-D-Ala carboxypeptidase activity"/>
    <property type="evidence" value="ECO:0007669"/>
    <property type="project" value="InterPro"/>
</dbReference>
<evidence type="ECO:0000256" key="8">
    <source>
        <dbReference type="PIRSR" id="PIRSR618044-2"/>
    </source>
</evidence>
<evidence type="ECO:0000256" key="9">
    <source>
        <dbReference type="RuleBase" id="RU004016"/>
    </source>
</evidence>
<evidence type="ECO:0000256" key="2">
    <source>
        <dbReference type="ARBA" id="ARBA00022729"/>
    </source>
</evidence>
<proteinExistence type="inferred from homology"/>
<dbReference type="Gene3D" id="3.40.710.10">
    <property type="entry name" value="DD-peptidase/beta-lactamase superfamily"/>
    <property type="match status" value="1"/>
</dbReference>
<dbReference type="GO" id="GO:0008360">
    <property type="term" value="P:regulation of cell shape"/>
    <property type="evidence" value="ECO:0007669"/>
    <property type="project" value="UniProtKB-KW"/>
</dbReference>
<dbReference type="GO" id="GO:0009252">
    <property type="term" value="P:peptidoglycan biosynthetic process"/>
    <property type="evidence" value="ECO:0007669"/>
    <property type="project" value="UniProtKB-KW"/>
</dbReference>
<keyword evidence="14" id="KW-0121">Carboxypeptidase</keyword>
<dbReference type="PANTHER" id="PTHR21581:SF33">
    <property type="entry name" value="D-ALANYL-D-ALANINE CARBOXYPEPTIDASE DACB"/>
    <property type="match status" value="1"/>
</dbReference>
<evidence type="ECO:0000256" key="5">
    <source>
        <dbReference type="ARBA" id="ARBA00022984"/>
    </source>
</evidence>
<feature type="binding site" evidence="8">
    <location>
        <position position="262"/>
    </location>
    <ligand>
        <name>substrate</name>
    </ligand>
</feature>
<reference evidence="14 15" key="1">
    <citation type="submission" date="2020-12" db="EMBL/GenBank/DDBJ databases">
        <title>FDA dAtabase for Regulatory Grade micrObial Sequences (FDA-ARGOS): Supporting development and validation of Infectious Disease Dx tests.</title>
        <authorList>
            <person name="Sproer C."/>
            <person name="Gronow S."/>
            <person name="Severitt S."/>
            <person name="Schroder I."/>
            <person name="Tallon L."/>
            <person name="Sadzewicz L."/>
            <person name="Zhao X."/>
            <person name="Boylan J."/>
            <person name="Ott S."/>
            <person name="Bowen H."/>
            <person name="Vavikolanu K."/>
            <person name="Mehta A."/>
            <person name="Aluvathingal J."/>
            <person name="Nadendla S."/>
            <person name="Lowell S."/>
            <person name="Myers T."/>
            <person name="Yan Y."/>
            <person name="Sichtig H."/>
        </authorList>
    </citation>
    <scope>NUCLEOTIDE SEQUENCE [LARGE SCALE GENOMIC DNA]</scope>
    <source>
        <strain evidence="14 15">FDAARGOS_990</strain>
    </source>
</reference>
<evidence type="ECO:0000259" key="13">
    <source>
        <dbReference type="Pfam" id="PF00768"/>
    </source>
</evidence>
<dbReference type="Proteomes" id="UP000595374">
    <property type="component" value="Chromosome"/>
</dbReference>
<evidence type="ECO:0000256" key="6">
    <source>
        <dbReference type="ARBA" id="ARBA00023316"/>
    </source>
</evidence>
<keyword evidence="14" id="KW-0645">Protease</keyword>
<feature type="active site" evidence="7">
    <location>
        <position position="150"/>
    </location>
</feature>
<evidence type="ECO:0000256" key="12">
    <source>
        <dbReference type="SAM" id="SignalP"/>
    </source>
</evidence>
<dbReference type="InterPro" id="IPR001967">
    <property type="entry name" value="Peptidase_S11_N"/>
</dbReference>
<evidence type="ECO:0000313" key="14">
    <source>
        <dbReference type="EMBL" id="QQB14193.1"/>
    </source>
</evidence>
<gene>
    <name evidence="14" type="ORF">I6H47_15755</name>
</gene>
<evidence type="ECO:0000256" key="11">
    <source>
        <dbReference type="SAM" id="Phobius"/>
    </source>
</evidence>
<dbReference type="PRINTS" id="PR00725">
    <property type="entry name" value="DADACBPTASE1"/>
</dbReference>
<evidence type="ECO:0000313" key="15">
    <source>
        <dbReference type="Proteomes" id="UP000595374"/>
    </source>
</evidence>
<evidence type="ECO:0000256" key="10">
    <source>
        <dbReference type="SAM" id="MobiDB-lite"/>
    </source>
</evidence>
<organism evidence="14 15">
    <name type="scientific">Brevibacterium casei</name>
    <dbReference type="NCBI Taxonomy" id="33889"/>
    <lineage>
        <taxon>Bacteria</taxon>
        <taxon>Bacillati</taxon>
        <taxon>Actinomycetota</taxon>
        <taxon>Actinomycetes</taxon>
        <taxon>Micrococcales</taxon>
        <taxon>Brevibacteriaceae</taxon>
        <taxon>Brevibacterium</taxon>
    </lineage>
</organism>
<evidence type="ECO:0000256" key="4">
    <source>
        <dbReference type="ARBA" id="ARBA00022960"/>
    </source>
</evidence>
<keyword evidence="11" id="KW-0812">Transmembrane</keyword>
<feature type="domain" description="Peptidase S11 D-alanyl-D-alanine carboxypeptidase A N-terminal" evidence="13">
    <location>
        <begin position="61"/>
        <end position="292"/>
    </location>
</feature>
<keyword evidence="4" id="KW-0133">Cell shape</keyword>
<feature type="signal peptide" evidence="12">
    <location>
        <begin position="1"/>
        <end position="41"/>
    </location>
</feature>
<dbReference type="InterPro" id="IPR018044">
    <property type="entry name" value="Peptidase_S11"/>
</dbReference>
<evidence type="ECO:0000256" key="1">
    <source>
        <dbReference type="ARBA" id="ARBA00007164"/>
    </source>
</evidence>
<dbReference type="AlphaFoldDB" id="A0A7T3ZYY3"/>
<comment type="similarity">
    <text evidence="1 9">Belongs to the peptidase S11 family.</text>
</comment>
<dbReference type="GO" id="GO:0006508">
    <property type="term" value="P:proteolysis"/>
    <property type="evidence" value="ECO:0007669"/>
    <property type="project" value="InterPro"/>
</dbReference>
<feature type="chain" id="PRO_5032663652" evidence="12">
    <location>
        <begin position="42"/>
        <end position="396"/>
    </location>
</feature>
<feature type="transmembrane region" description="Helical" evidence="11">
    <location>
        <begin position="366"/>
        <end position="387"/>
    </location>
</feature>
<dbReference type="SUPFAM" id="SSF56601">
    <property type="entry name" value="beta-lactamase/transpeptidase-like"/>
    <property type="match status" value="1"/>
</dbReference>
<keyword evidence="2 12" id="KW-0732">Signal</keyword>